<sequence>MQDSTITITKVRLSSEEHEEDYIVSTRFQHPRKFESEYSKTGCSHRRRASLKEIKRILHVRGGHKDILLARKDQYRGKGFLRGAEVQSISITKK</sequence>
<reference evidence="1" key="1">
    <citation type="submission" date="2021-08" db="EMBL/GenBank/DDBJ databases">
        <title>WGS assembly of Ceratopteris richardii.</title>
        <authorList>
            <person name="Marchant D.B."/>
            <person name="Chen G."/>
            <person name="Jenkins J."/>
            <person name="Shu S."/>
            <person name="Leebens-Mack J."/>
            <person name="Grimwood J."/>
            <person name="Schmutz J."/>
            <person name="Soltis P."/>
            <person name="Soltis D."/>
            <person name="Chen Z.-H."/>
        </authorList>
    </citation>
    <scope>NUCLEOTIDE SEQUENCE</scope>
    <source>
        <strain evidence="1">Whitten #5841</strain>
        <tissue evidence="1">Leaf</tissue>
    </source>
</reference>
<comment type="caution">
    <text evidence="1">The sequence shown here is derived from an EMBL/GenBank/DDBJ whole genome shotgun (WGS) entry which is preliminary data.</text>
</comment>
<dbReference type="EMBL" id="CM035416">
    <property type="protein sequence ID" value="KAH7425177.1"/>
    <property type="molecule type" value="Genomic_DNA"/>
</dbReference>
<organism evidence="1 2">
    <name type="scientific">Ceratopteris richardii</name>
    <name type="common">Triangle waterfern</name>
    <dbReference type="NCBI Taxonomy" id="49495"/>
    <lineage>
        <taxon>Eukaryota</taxon>
        <taxon>Viridiplantae</taxon>
        <taxon>Streptophyta</taxon>
        <taxon>Embryophyta</taxon>
        <taxon>Tracheophyta</taxon>
        <taxon>Polypodiopsida</taxon>
        <taxon>Polypodiidae</taxon>
        <taxon>Polypodiales</taxon>
        <taxon>Pteridineae</taxon>
        <taxon>Pteridaceae</taxon>
        <taxon>Parkerioideae</taxon>
        <taxon>Ceratopteris</taxon>
    </lineage>
</organism>
<proteinExistence type="predicted"/>
<dbReference type="AlphaFoldDB" id="A0A8T2TP78"/>
<keyword evidence="2" id="KW-1185">Reference proteome</keyword>
<gene>
    <name evidence="1" type="ORF">KP509_11G043300</name>
</gene>
<accession>A0A8T2TP78</accession>
<name>A0A8T2TP78_CERRI</name>
<dbReference type="Proteomes" id="UP000825935">
    <property type="component" value="Chromosome 11"/>
</dbReference>
<evidence type="ECO:0000313" key="1">
    <source>
        <dbReference type="EMBL" id="KAH7425177.1"/>
    </source>
</evidence>
<evidence type="ECO:0000313" key="2">
    <source>
        <dbReference type="Proteomes" id="UP000825935"/>
    </source>
</evidence>
<protein>
    <submittedName>
        <fullName evidence="1">Uncharacterized protein</fullName>
    </submittedName>
</protein>